<protein>
    <submittedName>
        <fullName evidence="3">Uncharacterized protein</fullName>
    </submittedName>
</protein>
<organism evidence="2 3">
    <name type="scientific">Acrobeloides nanus</name>
    <dbReference type="NCBI Taxonomy" id="290746"/>
    <lineage>
        <taxon>Eukaryota</taxon>
        <taxon>Metazoa</taxon>
        <taxon>Ecdysozoa</taxon>
        <taxon>Nematoda</taxon>
        <taxon>Chromadorea</taxon>
        <taxon>Rhabditida</taxon>
        <taxon>Tylenchina</taxon>
        <taxon>Cephalobomorpha</taxon>
        <taxon>Cephaloboidea</taxon>
        <taxon>Cephalobidae</taxon>
        <taxon>Acrobeloides</taxon>
    </lineage>
</organism>
<feature type="region of interest" description="Disordered" evidence="1">
    <location>
        <begin position="1"/>
        <end position="71"/>
    </location>
</feature>
<sequence length="119" mass="13552">MGISKNKKQLNAQTREMGKNNAKGMALRNRRVTKSKKEAKKKKPKKVSQVPNFHPNPIVAMNAHGPTRGELRVAPPNAAVVEEGIERLHRIICDDIENAWRRNEEERAKIILQRKSVQV</sequence>
<accession>A0A914CET8</accession>
<evidence type="ECO:0000313" key="2">
    <source>
        <dbReference type="Proteomes" id="UP000887540"/>
    </source>
</evidence>
<dbReference type="WBParaSite" id="ACRNAN_scaffold10146.g14789.t1">
    <property type="protein sequence ID" value="ACRNAN_scaffold10146.g14789.t1"/>
    <property type="gene ID" value="ACRNAN_scaffold10146.g14789"/>
</dbReference>
<dbReference type="Proteomes" id="UP000887540">
    <property type="component" value="Unplaced"/>
</dbReference>
<evidence type="ECO:0000256" key="1">
    <source>
        <dbReference type="SAM" id="MobiDB-lite"/>
    </source>
</evidence>
<dbReference type="AlphaFoldDB" id="A0A914CET8"/>
<reference evidence="3" key="1">
    <citation type="submission" date="2022-11" db="UniProtKB">
        <authorList>
            <consortium name="WormBaseParasite"/>
        </authorList>
    </citation>
    <scope>IDENTIFICATION</scope>
</reference>
<name>A0A914CET8_9BILA</name>
<feature type="compositionally biased region" description="Basic residues" evidence="1">
    <location>
        <begin position="28"/>
        <end position="46"/>
    </location>
</feature>
<evidence type="ECO:0000313" key="3">
    <source>
        <dbReference type="WBParaSite" id="ACRNAN_scaffold10146.g14789.t1"/>
    </source>
</evidence>
<keyword evidence="2" id="KW-1185">Reference proteome</keyword>
<proteinExistence type="predicted"/>